<accession>A0A840PV74</accession>
<reference evidence="6 7" key="1">
    <citation type="submission" date="2020-08" db="EMBL/GenBank/DDBJ databases">
        <title>Genomic Encyclopedia of Type Strains, Phase IV (KMG-IV): sequencing the most valuable type-strain genomes for metagenomic binning, comparative biology and taxonomic classification.</title>
        <authorList>
            <person name="Goeker M."/>
        </authorList>
    </citation>
    <scope>NUCLEOTIDE SEQUENCE [LARGE SCALE GENOMIC DNA]</scope>
    <source>
        <strain evidence="6 7">DSM 10633</strain>
    </source>
</reference>
<dbReference type="Proteomes" id="UP000557217">
    <property type="component" value="Unassembled WGS sequence"/>
</dbReference>
<name>A0A840PV74_URETH</name>
<dbReference type="InterPro" id="IPR007627">
    <property type="entry name" value="RNA_pol_sigma70_r2"/>
</dbReference>
<keyword evidence="1" id="KW-0805">Transcription regulation</keyword>
<dbReference type="SUPFAM" id="SSF88659">
    <property type="entry name" value="Sigma3 and sigma4 domains of RNA polymerase sigma factors"/>
    <property type="match status" value="2"/>
</dbReference>
<evidence type="ECO:0000313" key="7">
    <source>
        <dbReference type="Proteomes" id="UP000557217"/>
    </source>
</evidence>
<dbReference type="Pfam" id="PF04542">
    <property type="entry name" value="Sigma70_r2"/>
    <property type="match status" value="1"/>
</dbReference>
<keyword evidence="7" id="KW-1185">Reference proteome</keyword>
<dbReference type="Gene3D" id="1.10.10.10">
    <property type="entry name" value="Winged helix-like DNA-binding domain superfamily/Winged helix DNA-binding domain"/>
    <property type="match status" value="2"/>
</dbReference>
<feature type="domain" description="RNA polymerase sigma-70" evidence="5">
    <location>
        <begin position="57"/>
        <end position="70"/>
    </location>
</feature>
<dbReference type="EMBL" id="JACHGZ010000030">
    <property type="protein sequence ID" value="MBB5149833.1"/>
    <property type="molecule type" value="Genomic_DNA"/>
</dbReference>
<evidence type="ECO:0000256" key="2">
    <source>
        <dbReference type="ARBA" id="ARBA00023082"/>
    </source>
</evidence>
<dbReference type="InterPro" id="IPR000943">
    <property type="entry name" value="RNA_pol_sigma70"/>
</dbReference>
<dbReference type="Pfam" id="PF04545">
    <property type="entry name" value="Sigma70_r4"/>
    <property type="match status" value="1"/>
</dbReference>
<dbReference type="GO" id="GO:0006352">
    <property type="term" value="P:DNA-templated transcription initiation"/>
    <property type="evidence" value="ECO:0007669"/>
    <property type="project" value="InterPro"/>
</dbReference>
<dbReference type="Pfam" id="PF04539">
    <property type="entry name" value="Sigma70_r3"/>
    <property type="match status" value="1"/>
</dbReference>
<dbReference type="AlphaFoldDB" id="A0A840PV74"/>
<organism evidence="6 7">
    <name type="scientific">Ureibacillus thermosphaericus</name>
    <dbReference type="NCBI Taxonomy" id="51173"/>
    <lineage>
        <taxon>Bacteria</taxon>
        <taxon>Bacillati</taxon>
        <taxon>Bacillota</taxon>
        <taxon>Bacilli</taxon>
        <taxon>Bacillales</taxon>
        <taxon>Caryophanaceae</taxon>
        <taxon>Ureibacillus</taxon>
    </lineage>
</organism>
<dbReference type="NCBIfam" id="TIGR02937">
    <property type="entry name" value="sigma70-ECF"/>
    <property type="match status" value="1"/>
</dbReference>
<protein>
    <submittedName>
        <fullName evidence="6">RNA polymerase sigma-B factor</fullName>
    </submittedName>
</protein>
<dbReference type="InterPro" id="IPR014284">
    <property type="entry name" value="RNA_pol_sigma-70_dom"/>
</dbReference>
<dbReference type="InterPro" id="IPR007630">
    <property type="entry name" value="RNA_pol_sigma70_r4"/>
</dbReference>
<gene>
    <name evidence="6" type="ORF">HNR36_002225</name>
</gene>
<dbReference type="InterPro" id="IPR013325">
    <property type="entry name" value="RNA_pol_sigma_r2"/>
</dbReference>
<dbReference type="PRINTS" id="PR00046">
    <property type="entry name" value="SIGMA70FCT"/>
</dbReference>
<dbReference type="InterPro" id="IPR014288">
    <property type="entry name" value="RNA_pol_sigma-B"/>
</dbReference>
<dbReference type="SUPFAM" id="SSF88946">
    <property type="entry name" value="Sigma2 domain of RNA polymerase sigma factors"/>
    <property type="match status" value="1"/>
</dbReference>
<dbReference type="CDD" id="cd06171">
    <property type="entry name" value="Sigma70_r4"/>
    <property type="match status" value="1"/>
</dbReference>
<dbReference type="InterPro" id="IPR014322">
    <property type="entry name" value="RNA_pol_sigma-B/F/G"/>
</dbReference>
<dbReference type="InterPro" id="IPR036388">
    <property type="entry name" value="WH-like_DNA-bd_sf"/>
</dbReference>
<keyword evidence="3" id="KW-0238">DNA-binding</keyword>
<keyword evidence="4" id="KW-0804">Transcription</keyword>
<comment type="caution">
    <text evidence="6">The sequence shown here is derived from an EMBL/GenBank/DDBJ whole genome shotgun (WGS) entry which is preliminary data.</text>
</comment>
<dbReference type="GO" id="GO:0003677">
    <property type="term" value="F:DNA binding"/>
    <property type="evidence" value="ECO:0007669"/>
    <property type="project" value="UniProtKB-KW"/>
</dbReference>
<proteinExistence type="predicted"/>
<dbReference type="NCBIfam" id="TIGR02980">
    <property type="entry name" value="SigBFG"/>
    <property type="match status" value="1"/>
</dbReference>
<sequence length="260" mass="29505">MSTKSQSLRQEEEVISVILQYQQTGDEELLTSIVLHYENLVESIAKKYSYGKSLYDDVFQVGMLGLLGAIKRYDPSLGKNFEVFAIPTIIGEIKRFLRDKTWDVHVPRRIKELGPKIKSAVELLTVKLQHSPTIPEIADYLDVEVEEVLEAMEIGKNYQALSIDHSIESDTDGSTVTLLDMLGKEDDRFELTNKRIVFSEVIDILSEREKQILQLTFLDQLSQKEAGEMLGISQMHVSRIQRKAIEKLKSAITTNSSVSI</sequence>
<dbReference type="PROSITE" id="PS00715">
    <property type="entry name" value="SIGMA70_1"/>
    <property type="match status" value="1"/>
</dbReference>
<evidence type="ECO:0000256" key="3">
    <source>
        <dbReference type="ARBA" id="ARBA00023125"/>
    </source>
</evidence>
<dbReference type="NCBIfam" id="TIGR02941">
    <property type="entry name" value="Sigma_B"/>
    <property type="match status" value="1"/>
</dbReference>
<dbReference type="Gene3D" id="1.20.120.1810">
    <property type="match status" value="1"/>
</dbReference>
<dbReference type="RefSeq" id="WP_168412636.1">
    <property type="nucleotide sequence ID" value="NZ_JAAXPW010000030.1"/>
</dbReference>
<evidence type="ECO:0000256" key="4">
    <source>
        <dbReference type="ARBA" id="ARBA00023163"/>
    </source>
</evidence>
<dbReference type="GO" id="GO:0016987">
    <property type="term" value="F:sigma factor activity"/>
    <property type="evidence" value="ECO:0007669"/>
    <property type="project" value="UniProtKB-KW"/>
</dbReference>
<evidence type="ECO:0000313" key="6">
    <source>
        <dbReference type="EMBL" id="MBB5149833.1"/>
    </source>
</evidence>
<dbReference type="PANTHER" id="PTHR30385">
    <property type="entry name" value="SIGMA FACTOR F FLAGELLAR"/>
    <property type="match status" value="1"/>
</dbReference>
<dbReference type="PANTHER" id="PTHR30385:SF4">
    <property type="entry name" value="RNA POLYMERASE SIGMA-E FACTOR"/>
    <property type="match status" value="1"/>
</dbReference>
<dbReference type="InterPro" id="IPR007624">
    <property type="entry name" value="RNA_pol_sigma70_r3"/>
</dbReference>
<keyword evidence="2" id="KW-0731">Sigma factor</keyword>
<evidence type="ECO:0000256" key="1">
    <source>
        <dbReference type="ARBA" id="ARBA00023015"/>
    </source>
</evidence>
<dbReference type="InterPro" id="IPR013324">
    <property type="entry name" value="RNA_pol_sigma_r3/r4-like"/>
</dbReference>
<evidence type="ECO:0000259" key="5">
    <source>
        <dbReference type="PROSITE" id="PS00715"/>
    </source>
</evidence>